<dbReference type="Pfam" id="PF00589">
    <property type="entry name" value="Phage_integrase"/>
    <property type="match status" value="1"/>
</dbReference>
<reference evidence="3 4" key="1">
    <citation type="submission" date="2020-06" db="EMBL/GenBank/DDBJ databases">
        <authorList>
            <person name="Li R."/>
            <person name="Bekaert M."/>
        </authorList>
    </citation>
    <scope>NUCLEOTIDE SEQUENCE [LARGE SCALE GENOMIC DNA]</scope>
    <source>
        <strain evidence="4">wild</strain>
    </source>
</reference>
<evidence type="ECO:0000313" key="4">
    <source>
        <dbReference type="Proteomes" id="UP000507470"/>
    </source>
</evidence>
<dbReference type="InterPro" id="IPR011010">
    <property type="entry name" value="DNA_brk_join_enz"/>
</dbReference>
<evidence type="ECO:0000313" key="3">
    <source>
        <dbReference type="EMBL" id="CAC5409190.1"/>
    </source>
</evidence>
<accession>A0A6J8DQN7</accession>
<dbReference type="InterPro" id="IPR002104">
    <property type="entry name" value="Integrase_catalytic"/>
</dbReference>
<dbReference type="EMBL" id="CACVKT020007641">
    <property type="protein sequence ID" value="CAC5409190.1"/>
    <property type="molecule type" value="Genomic_DNA"/>
</dbReference>
<keyword evidence="4" id="KW-1185">Reference proteome</keyword>
<dbReference type="SUPFAM" id="SSF56349">
    <property type="entry name" value="DNA breaking-rejoining enzymes"/>
    <property type="match status" value="1"/>
</dbReference>
<dbReference type="InterPro" id="IPR013762">
    <property type="entry name" value="Integrase-like_cat_sf"/>
</dbReference>
<gene>
    <name evidence="3" type="ORF">MCOR_42510</name>
</gene>
<dbReference type="GO" id="GO:0003677">
    <property type="term" value="F:DNA binding"/>
    <property type="evidence" value="ECO:0007669"/>
    <property type="project" value="InterPro"/>
</dbReference>
<name>A0A6J8DQN7_MYTCO</name>
<dbReference type="GO" id="GO:0006310">
    <property type="term" value="P:DNA recombination"/>
    <property type="evidence" value="ECO:0007669"/>
    <property type="project" value="UniProtKB-KW"/>
</dbReference>
<organism evidence="3 4">
    <name type="scientific">Mytilus coruscus</name>
    <name type="common">Sea mussel</name>
    <dbReference type="NCBI Taxonomy" id="42192"/>
    <lineage>
        <taxon>Eukaryota</taxon>
        <taxon>Metazoa</taxon>
        <taxon>Spiralia</taxon>
        <taxon>Lophotrochozoa</taxon>
        <taxon>Mollusca</taxon>
        <taxon>Bivalvia</taxon>
        <taxon>Autobranchia</taxon>
        <taxon>Pteriomorphia</taxon>
        <taxon>Mytilida</taxon>
        <taxon>Mytiloidea</taxon>
        <taxon>Mytilidae</taxon>
        <taxon>Mytilinae</taxon>
        <taxon>Mytilus</taxon>
    </lineage>
</organism>
<sequence>MGDTEMSDFDLGDPFLYLQALFENEIELEEVPAPMPSVEIPAEILATETVSTDVQKPDPKPQKRFKRVSDEEIIALKDSRQSESTKRNTKWAVNILQEWSSEVMVNQVDLATVSSEDLNIILGKFYAEATPKFAEKREQEMASAQAYEYHKNSFKSIRAGINRFLRDLNRDIDIVRDKEFRMSNDILDGKLKYNMKSGLSRPTKHKEVISQSDLHKISTYLYSAGNPVLLRYRVWYNLALHFVSRGIDFHQQLNLASFTFQKDENDRKYVTLSHETRQKNWQGGLGNSEASADKRMYKTKSDKCPVNDLQLLIDPKAESLFNHCDKDANLSPDEQNIWFSMKSVKQYQFSRFMGDISRNAGCSRLYTAHCLRATAIQAMNDAGFELRHIMYMSGHKNESSVRSYNRGCSIIQKESLSETLSSISSGYDVSAPKSTPAPVLTVSTAESASVTSNVTSVPSPLQTSSENAQVNNRTMPMSLSSNNFMSSGFISNSAFNNCVFQFSGQN</sequence>
<dbReference type="PANTHER" id="PTHR21446:SF6">
    <property type="entry name" value="MITOCHONDRIAL ANTIVIRAL-SIGNALING PROTEIN"/>
    <property type="match status" value="1"/>
</dbReference>
<evidence type="ECO:0000259" key="2">
    <source>
        <dbReference type="Pfam" id="PF00589"/>
    </source>
</evidence>
<protein>
    <recommendedName>
        <fullName evidence="2">Tyr recombinase domain-containing protein</fullName>
    </recommendedName>
</protein>
<dbReference type="InterPro" id="IPR052787">
    <property type="entry name" value="MAVS"/>
</dbReference>
<dbReference type="Proteomes" id="UP000507470">
    <property type="component" value="Unassembled WGS sequence"/>
</dbReference>
<dbReference type="GO" id="GO:0015074">
    <property type="term" value="P:DNA integration"/>
    <property type="evidence" value="ECO:0007669"/>
    <property type="project" value="InterPro"/>
</dbReference>
<dbReference type="AlphaFoldDB" id="A0A6J8DQN7"/>
<feature type="domain" description="Tyr recombinase" evidence="2">
    <location>
        <begin position="342"/>
        <end position="406"/>
    </location>
</feature>
<proteinExistence type="predicted"/>
<keyword evidence="1" id="KW-0233">DNA recombination</keyword>
<evidence type="ECO:0000256" key="1">
    <source>
        <dbReference type="ARBA" id="ARBA00023172"/>
    </source>
</evidence>
<dbReference type="PANTHER" id="PTHR21446">
    <property type="entry name" value="DUF3504 DOMAIN-CONTAINING PROTEIN"/>
    <property type="match status" value="1"/>
</dbReference>
<dbReference type="Gene3D" id="1.10.443.10">
    <property type="entry name" value="Intergrase catalytic core"/>
    <property type="match status" value="1"/>
</dbReference>
<dbReference type="OrthoDB" id="6088477at2759"/>